<protein>
    <submittedName>
        <fullName evidence="1">Uncharacterized protein</fullName>
    </submittedName>
</protein>
<proteinExistence type="predicted"/>
<reference evidence="1" key="2">
    <citation type="journal article" date="2015" name="Data Brief">
        <title>Shoot transcriptome of the giant reed, Arundo donax.</title>
        <authorList>
            <person name="Barrero R.A."/>
            <person name="Guerrero F.D."/>
            <person name="Moolhuijzen P."/>
            <person name="Goolsby J.A."/>
            <person name="Tidwell J."/>
            <person name="Bellgard S.E."/>
            <person name="Bellgard M.I."/>
        </authorList>
    </citation>
    <scope>NUCLEOTIDE SEQUENCE</scope>
    <source>
        <tissue evidence="1">Shoot tissue taken approximately 20 cm above the soil surface</tissue>
    </source>
</reference>
<reference evidence="1" key="1">
    <citation type="submission" date="2014-09" db="EMBL/GenBank/DDBJ databases">
        <authorList>
            <person name="Magalhaes I.L.F."/>
            <person name="Oliveira U."/>
            <person name="Santos F.R."/>
            <person name="Vidigal T.H.D.A."/>
            <person name="Brescovit A.D."/>
            <person name="Santos A.J."/>
        </authorList>
    </citation>
    <scope>NUCLEOTIDE SEQUENCE</scope>
    <source>
        <tissue evidence="1">Shoot tissue taken approximately 20 cm above the soil surface</tissue>
    </source>
</reference>
<organism evidence="1">
    <name type="scientific">Arundo donax</name>
    <name type="common">Giant reed</name>
    <name type="synonym">Donax arundinaceus</name>
    <dbReference type="NCBI Taxonomy" id="35708"/>
    <lineage>
        <taxon>Eukaryota</taxon>
        <taxon>Viridiplantae</taxon>
        <taxon>Streptophyta</taxon>
        <taxon>Embryophyta</taxon>
        <taxon>Tracheophyta</taxon>
        <taxon>Spermatophyta</taxon>
        <taxon>Magnoliopsida</taxon>
        <taxon>Liliopsida</taxon>
        <taxon>Poales</taxon>
        <taxon>Poaceae</taxon>
        <taxon>PACMAD clade</taxon>
        <taxon>Arundinoideae</taxon>
        <taxon>Arundineae</taxon>
        <taxon>Arundo</taxon>
    </lineage>
</organism>
<evidence type="ECO:0000313" key="1">
    <source>
        <dbReference type="EMBL" id="JAD57711.1"/>
    </source>
</evidence>
<dbReference type="EMBL" id="GBRH01240184">
    <property type="protein sequence ID" value="JAD57711.1"/>
    <property type="molecule type" value="Transcribed_RNA"/>
</dbReference>
<name>A0A0A9B2Y1_ARUDO</name>
<accession>A0A0A9B2Y1</accession>
<sequence>MHLMYLFLI</sequence>